<sequence>MAVVDDRQVGCDGCGRTVPLEELTAITMPDGDRVACCPRCEPHAREAARKCSSIDQRRRTCDGCTDTILAPRVEDVVLEDGTVITCCPECAAQAPAADSKTTSASSETDEATRTADDTRTRGHSELTDEDEALCTQCNEWVTAERFEITTIDGRSERFCPTCTEAAEENGIVKAIGMRESEARDVLSVDPGASNEEIRAAFHREVKRAHPDRQSGSRSAFQLVTDAYERLQKDT</sequence>
<feature type="domain" description="J" evidence="2">
    <location>
        <begin position="181"/>
        <end position="234"/>
    </location>
</feature>
<protein>
    <submittedName>
        <fullName evidence="3">DnaJ domain-containing protein</fullName>
    </submittedName>
</protein>
<dbReference type="CDD" id="cd06257">
    <property type="entry name" value="DnaJ"/>
    <property type="match status" value="1"/>
</dbReference>
<dbReference type="InterPro" id="IPR036869">
    <property type="entry name" value="J_dom_sf"/>
</dbReference>
<dbReference type="OrthoDB" id="10608at2157"/>
<feature type="region of interest" description="Disordered" evidence="1">
    <location>
        <begin position="98"/>
        <end position="127"/>
    </location>
</feature>
<evidence type="ECO:0000256" key="1">
    <source>
        <dbReference type="SAM" id="MobiDB-lite"/>
    </source>
</evidence>
<name>A0A1H6FTR5_9EURY</name>
<dbReference type="Proteomes" id="UP000199112">
    <property type="component" value="Unassembled WGS sequence"/>
</dbReference>
<dbReference type="PROSITE" id="PS50076">
    <property type="entry name" value="DNAJ_2"/>
    <property type="match status" value="1"/>
</dbReference>
<gene>
    <name evidence="3" type="ORF">SAMN04487967_1510</name>
</gene>
<dbReference type="RefSeq" id="WP_090506485.1">
    <property type="nucleotide sequence ID" value="NZ_FNWL01000002.1"/>
</dbReference>
<dbReference type="Pfam" id="PF00226">
    <property type="entry name" value="DnaJ"/>
    <property type="match status" value="1"/>
</dbReference>
<feature type="compositionally biased region" description="Basic and acidic residues" evidence="1">
    <location>
        <begin position="110"/>
        <end position="126"/>
    </location>
</feature>
<dbReference type="SUPFAM" id="SSF46565">
    <property type="entry name" value="Chaperone J-domain"/>
    <property type="match status" value="1"/>
</dbReference>
<dbReference type="Gene3D" id="1.10.287.110">
    <property type="entry name" value="DnaJ domain"/>
    <property type="match status" value="1"/>
</dbReference>
<evidence type="ECO:0000259" key="2">
    <source>
        <dbReference type="PROSITE" id="PS50076"/>
    </source>
</evidence>
<keyword evidence="4" id="KW-1185">Reference proteome</keyword>
<evidence type="ECO:0000313" key="4">
    <source>
        <dbReference type="Proteomes" id="UP000199112"/>
    </source>
</evidence>
<dbReference type="InterPro" id="IPR001623">
    <property type="entry name" value="DnaJ_domain"/>
</dbReference>
<proteinExistence type="predicted"/>
<reference evidence="4" key="1">
    <citation type="submission" date="2016-10" db="EMBL/GenBank/DDBJ databases">
        <authorList>
            <person name="Varghese N."/>
            <person name="Submissions S."/>
        </authorList>
    </citation>
    <scope>NUCLEOTIDE SEQUENCE [LARGE SCALE GENOMIC DNA]</scope>
    <source>
        <strain evidence="4">CGMCC 1.8981</strain>
    </source>
</reference>
<accession>A0A1H6FTR5</accession>
<organism evidence="3 4">
    <name type="scientific">Natronorubrum sediminis</name>
    <dbReference type="NCBI Taxonomy" id="640943"/>
    <lineage>
        <taxon>Archaea</taxon>
        <taxon>Methanobacteriati</taxon>
        <taxon>Methanobacteriota</taxon>
        <taxon>Stenosarchaea group</taxon>
        <taxon>Halobacteria</taxon>
        <taxon>Halobacteriales</taxon>
        <taxon>Natrialbaceae</taxon>
        <taxon>Natronorubrum</taxon>
    </lineage>
</organism>
<evidence type="ECO:0000313" key="3">
    <source>
        <dbReference type="EMBL" id="SEH14241.1"/>
    </source>
</evidence>
<dbReference type="AlphaFoldDB" id="A0A1H6FTR5"/>
<dbReference type="SMART" id="SM00271">
    <property type="entry name" value="DnaJ"/>
    <property type="match status" value="1"/>
</dbReference>
<dbReference type="EMBL" id="FNWL01000002">
    <property type="protein sequence ID" value="SEH14241.1"/>
    <property type="molecule type" value="Genomic_DNA"/>
</dbReference>